<dbReference type="AlphaFoldDB" id="A0A8C4N4Z7"/>
<dbReference type="Pfam" id="PF10245">
    <property type="entry name" value="MRP-S22"/>
    <property type="match status" value="1"/>
</dbReference>
<feature type="region of interest" description="Disordered" evidence="1">
    <location>
        <begin position="25"/>
        <end position="54"/>
    </location>
</feature>
<dbReference type="PANTHER" id="PTHR13071">
    <property type="entry name" value="MITOCHONDRIAL 28S RIBOSOMAL PROTEIN S22"/>
    <property type="match status" value="1"/>
</dbReference>
<dbReference type="GO" id="GO:0003735">
    <property type="term" value="F:structural constituent of ribosome"/>
    <property type="evidence" value="ECO:0007669"/>
    <property type="project" value="TreeGrafter"/>
</dbReference>
<evidence type="ECO:0000313" key="2">
    <source>
        <dbReference type="Ensembl" id="ENSEBUP00000001719.1"/>
    </source>
</evidence>
<keyword evidence="3" id="KW-1185">Reference proteome</keyword>
<dbReference type="InterPro" id="IPR019374">
    <property type="entry name" value="Ribosomal_mS22"/>
</dbReference>
<dbReference type="Ensembl" id="ENSEBUT00000002053.1">
    <property type="protein sequence ID" value="ENSEBUP00000001719.1"/>
    <property type="gene ID" value="ENSEBUG00000001426.1"/>
</dbReference>
<proteinExistence type="predicted"/>
<dbReference type="Proteomes" id="UP000694388">
    <property type="component" value="Unplaced"/>
</dbReference>
<accession>A0A8C4N4Z7</accession>
<reference evidence="2" key="2">
    <citation type="submission" date="2025-09" db="UniProtKB">
        <authorList>
            <consortium name="Ensembl"/>
        </authorList>
    </citation>
    <scope>IDENTIFICATION</scope>
</reference>
<dbReference type="OMA" id="GYIELTL"/>
<dbReference type="PANTHER" id="PTHR13071:SF4">
    <property type="entry name" value="SMALL RIBOSOMAL SUBUNIT PROTEIN MS22"/>
    <property type="match status" value="1"/>
</dbReference>
<dbReference type="GeneTree" id="ENSGT00390000006095"/>
<evidence type="ECO:0000256" key="1">
    <source>
        <dbReference type="SAM" id="MobiDB-lite"/>
    </source>
</evidence>
<protein>
    <submittedName>
        <fullName evidence="2">Mitochondrial ribosomal protein S22</fullName>
    </submittedName>
</protein>
<sequence length="393" mass="46037">MDHVKVKTLVIHRWFDERRTDQRVSHQWRVKGEREGGREREREGERGRERERERTMSTMSTMMVCRLFRAASCPFPFTAWPVCVQGPRHDSMMCTESRPAVSSFDDPEVQKVLMSMTTLNVEHIFRPVKQALQPPTYKVMTDKQLQEAHEKAIEKAKELLTPPPVLPERQPIDEVLSHDKCIAGLEASKYIFTDISSKISERERLIVVREVDGTLRKATWEERDRMMQIYFPREGRQLKRPPLFNDEHLQEIFSQENHEHVLNLCQTQFEPDSPDYIRVHKRCYEDLAERGKHDLLKSTRYFPGFVWHLVLTKQFEGLLFKFLQDQAIEEAANLIWLFNRLHPESRSSVEASGKALSKVELIQNFAQTDAQNVGKIDLALQAYLVTTKDYVEA</sequence>
<dbReference type="GO" id="GO:0005763">
    <property type="term" value="C:mitochondrial small ribosomal subunit"/>
    <property type="evidence" value="ECO:0007669"/>
    <property type="project" value="TreeGrafter"/>
</dbReference>
<name>A0A8C4N4Z7_EPTBU</name>
<evidence type="ECO:0000313" key="3">
    <source>
        <dbReference type="Proteomes" id="UP000694388"/>
    </source>
</evidence>
<reference evidence="2" key="1">
    <citation type="submission" date="2025-08" db="UniProtKB">
        <authorList>
            <consortium name="Ensembl"/>
        </authorList>
    </citation>
    <scope>IDENTIFICATION</scope>
</reference>
<organism evidence="2 3">
    <name type="scientific">Eptatretus burgeri</name>
    <name type="common">Inshore hagfish</name>
    <dbReference type="NCBI Taxonomy" id="7764"/>
    <lineage>
        <taxon>Eukaryota</taxon>
        <taxon>Metazoa</taxon>
        <taxon>Chordata</taxon>
        <taxon>Craniata</taxon>
        <taxon>Vertebrata</taxon>
        <taxon>Cyclostomata</taxon>
        <taxon>Myxini</taxon>
        <taxon>Myxiniformes</taxon>
        <taxon>Myxinidae</taxon>
        <taxon>Eptatretinae</taxon>
        <taxon>Eptatretus</taxon>
    </lineage>
</organism>